<keyword evidence="4" id="KW-0378">Hydrolase</keyword>
<evidence type="ECO:0000313" key="4">
    <source>
        <dbReference type="EMBL" id="MBC8360200.1"/>
    </source>
</evidence>
<protein>
    <submittedName>
        <fullName evidence="4">Glycosidase</fullName>
    </submittedName>
</protein>
<comment type="caution">
    <text evidence="4">The sequence shown here is derived from an EMBL/GenBank/DDBJ whole genome shotgun (WGS) entry which is preliminary data.</text>
</comment>
<dbReference type="GO" id="GO:0016798">
    <property type="term" value="F:hydrolase activity, acting on glycosyl bonds"/>
    <property type="evidence" value="ECO:0007669"/>
    <property type="project" value="UniProtKB-KW"/>
</dbReference>
<sequence length="55" mass="5703">VNGYVPNVVFTCGAVPEDDGTVKIYWGGADTVMCAGTAVIDELVALCLSVSRPPM</sequence>
<reference evidence="4 5" key="1">
    <citation type="submission" date="2020-08" db="EMBL/GenBank/DDBJ databases">
        <title>Bridging the membrane lipid divide: bacteria of the FCB group superphylum have the potential to synthesize archaeal ether lipids.</title>
        <authorList>
            <person name="Villanueva L."/>
            <person name="Von Meijenfeldt F.A.B."/>
            <person name="Westbye A.B."/>
            <person name="Yadav S."/>
            <person name="Hopmans E.C."/>
            <person name="Dutilh B.E."/>
            <person name="Sinninghe Damste J.S."/>
        </authorList>
    </citation>
    <scope>NUCLEOTIDE SEQUENCE [LARGE SCALE GENOMIC DNA]</scope>
    <source>
        <strain evidence="4">NIOZ-UU30</strain>
    </source>
</reference>
<dbReference type="AlphaFoldDB" id="A0A8J6TG88"/>
<accession>A0A8J6TG88</accession>
<gene>
    <name evidence="4" type="ORF">H8E23_02215</name>
</gene>
<proteinExistence type="inferred from homology"/>
<dbReference type="Proteomes" id="UP000603434">
    <property type="component" value="Unassembled WGS sequence"/>
</dbReference>
<name>A0A8J6TG88_9BACT</name>
<dbReference type="EMBL" id="JACNJH010000075">
    <property type="protein sequence ID" value="MBC8360200.1"/>
    <property type="molecule type" value="Genomic_DNA"/>
</dbReference>
<keyword evidence="2" id="KW-0808">Transferase</keyword>
<dbReference type="Pfam" id="PF04041">
    <property type="entry name" value="Glyco_hydro_130"/>
    <property type="match status" value="1"/>
</dbReference>
<dbReference type="Gene3D" id="2.115.10.20">
    <property type="entry name" value="Glycosyl hydrolase domain, family 43"/>
    <property type="match status" value="1"/>
</dbReference>
<evidence type="ECO:0000313" key="5">
    <source>
        <dbReference type="Proteomes" id="UP000603434"/>
    </source>
</evidence>
<keyword evidence="4" id="KW-0326">Glycosidase</keyword>
<keyword evidence="1" id="KW-0328">Glycosyltransferase</keyword>
<dbReference type="InterPro" id="IPR023296">
    <property type="entry name" value="Glyco_hydro_beta-prop_sf"/>
</dbReference>
<evidence type="ECO:0000256" key="2">
    <source>
        <dbReference type="ARBA" id="ARBA00022679"/>
    </source>
</evidence>
<evidence type="ECO:0000256" key="3">
    <source>
        <dbReference type="ARBA" id="ARBA00024356"/>
    </source>
</evidence>
<organism evidence="4 5">
    <name type="scientific">Candidatus Desulfatibia profunda</name>
    <dbReference type="NCBI Taxonomy" id="2841695"/>
    <lineage>
        <taxon>Bacteria</taxon>
        <taxon>Pseudomonadati</taxon>
        <taxon>Thermodesulfobacteriota</taxon>
        <taxon>Desulfobacteria</taxon>
        <taxon>Desulfobacterales</taxon>
        <taxon>Desulfobacterales incertae sedis</taxon>
        <taxon>Candidatus Desulfatibia</taxon>
    </lineage>
</organism>
<comment type="similarity">
    <text evidence="3">Belongs to the glycosyl hydrolase 130 family.</text>
</comment>
<dbReference type="GO" id="GO:0016757">
    <property type="term" value="F:glycosyltransferase activity"/>
    <property type="evidence" value="ECO:0007669"/>
    <property type="project" value="UniProtKB-KW"/>
</dbReference>
<evidence type="ECO:0000256" key="1">
    <source>
        <dbReference type="ARBA" id="ARBA00022676"/>
    </source>
</evidence>
<dbReference type="SUPFAM" id="SSF75005">
    <property type="entry name" value="Arabinanase/levansucrase/invertase"/>
    <property type="match status" value="1"/>
</dbReference>
<dbReference type="InterPro" id="IPR007184">
    <property type="entry name" value="Mannoside_phosphorylase"/>
</dbReference>
<feature type="non-terminal residue" evidence="4">
    <location>
        <position position="1"/>
    </location>
</feature>